<organism evidence="1 2">
    <name type="scientific">Cognatiyoonia sediminum</name>
    <dbReference type="NCBI Taxonomy" id="1508389"/>
    <lineage>
        <taxon>Bacteria</taxon>
        <taxon>Pseudomonadati</taxon>
        <taxon>Pseudomonadota</taxon>
        <taxon>Alphaproteobacteria</taxon>
        <taxon>Rhodobacterales</taxon>
        <taxon>Paracoccaceae</taxon>
        <taxon>Cognatiyoonia</taxon>
    </lineage>
</organism>
<accession>A0A1M5T6D2</accession>
<reference evidence="1 2" key="1">
    <citation type="submission" date="2016-11" db="EMBL/GenBank/DDBJ databases">
        <authorList>
            <person name="Jaros S."/>
            <person name="Januszkiewicz K."/>
            <person name="Wedrychowicz H."/>
        </authorList>
    </citation>
    <scope>NUCLEOTIDE SEQUENCE [LARGE SCALE GENOMIC DNA]</scope>
    <source>
        <strain evidence="1 2">DSM 28715</strain>
    </source>
</reference>
<evidence type="ECO:0000313" key="2">
    <source>
        <dbReference type="Proteomes" id="UP000184074"/>
    </source>
</evidence>
<dbReference type="InterPro" id="IPR022201">
    <property type="entry name" value="DUF3726"/>
</dbReference>
<name>A0A1M5T6D2_9RHOB</name>
<dbReference type="Proteomes" id="UP000184074">
    <property type="component" value="Unassembled WGS sequence"/>
</dbReference>
<protein>
    <recommendedName>
        <fullName evidence="3">DUF3726 domain-containing protein</fullName>
    </recommendedName>
</protein>
<proteinExistence type="predicted"/>
<dbReference type="AlphaFoldDB" id="A0A1M5T6D2"/>
<keyword evidence="2" id="KW-1185">Reference proteome</keyword>
<evidence type="ECO:0000313" key="1">
    <source>
        <dbReference type="EMBL" id="SHH46272.1"/>
    </source>
</evidence>
<dbReference type="Pfam" id="PF12525">
    <property type="entry name" value="DUF3726"/>
    <property type="match status" value="1"/>
</dbReference>
<dbReference type="EMBL" id="FQXB01000008">
    <property type="protein sequence ID" value="SHH46272.1"/>
    <property type="molecule type" value="Genomic_DNA"/>
</dbReference>
<sequence length="191" mass="20516">MDLSMNEVEAQARKAAKGADYSWGEAEDIGKAVRWLCKRGVNGCEHLAQLLLAKPDPKNCPIRLGILILDNAKNLGDTLTSFGSVAEPALVIPFAAFASAQIERPLAIQAGKCSVIVSESAFEITGEPMRNKSVIEVKATAKSPKLMTSVSRASPQRETWETLDKFAHRTYAPATEESRMLGAGAGISDND</sequence>
<dbReference type="STRING" id="1508389.SAMN05444003_3262"/>
<evidence type="ECO:0008006" key="3">
    <source>
        <dbReference type="Google" id="ProtNLM"/>
    </source>
</evidence>
<gene>
    <name evidence="1" type="ORF">SAMN05444003_3262</name>
</gene>
<dbReference type="OrthoDB" id="8420038at2"/>